<dbReference type="PROSITE" id="PS52016">
    <property type="entry name" value="TONB_DEPENDENT_REC_3"/>
    <property type="match status" value="1"/>
</dbReference>
<keyword evidence="17" id="KW-1185">Reference proteome</keyword>
<evidence type="ECO:0000256" key="7">
    <source>
        <dbReference type="ARBA" id="ARBA00023065"/>
    </source>
</evidence>
<feature type="chain" id="PRO_5037930233" evidence="13">
    <location>
        <begin position="40"/>
        <end position="800"/>
    </location>
</feature>
<dbReference type="Pfam" id="PF00593">
    <property type="entry name" value="TonB_dep_Rec_b-barrel"/>
    <property type="match status" value="1"/>
</dbReference>
<dbReference type="Pfam" id="PF07715">
    <property type="entry name" value="Plug"/>
    <property type="match status" value="1"/>
</dbReference>
<proteinExistence type="inferred from homology"/>
<evidence type="ECO:0000313" key="16">
    <source>
        <dbReference type="EMBL" id="QUD89569.1"/>
    </source>
</evidence>
<dbReference type="InterPro" id="IPR039426">
    <property type="entry name" value="TonB-dep_rcpt-like"/>
</dbReference>
<keyword evidence="2 11" id="KW-0813">Transport</keyword>
<keyword evidence="5 11" id="KW-0812">Transmembrane</keyword>
<gene>
    <name evidence="16" type="ORF">KCG34_06725</name>
</gene>
<dbReference type="InterPro" id="IPR036942">
    <property type="entry name" value="Beta-barrel_TonB_sf"/>
</dbReference>
<keyword evidence="13" id="KW-0732">Signal</keyword>
<dbReference type="EMBL" id="CP073078">
    <property type="protein sequence ID" value="QUD89569.1"/>
    <property type="molecule type" value="Genomic_DNA"/>
</dbReference>
<sequence length="800" mass="86632">MARTTMQRDEAINARLSARALQFLAATASGLVLAAPAMAQSISPGGDAANGSQTNQSTVSEIIVTAQKRQETANSVPMSITAATGNQLRVAGIGQPKDLVKITPGFSYADSYVGSPIYTLRGVGFSDISLGGRPTVSIYTDEAPIPFAIETRGASLDLERVEVLKGPQGTLFGQNATGGAINYIDAKPTESLKYGFDGSYGRFNSLDVDGFISGPLAANLTGRIAFDHTQNDDWQRSYTTGATNGAGEFNNARIILAWMPTGRLKVQLNVNGWVDNSDTQASQLVAITPSAPAAAALVPGLLTYPLSPMNARAADFNPGADYHKNNNFFQTNVRADYDLTDKLVVTSITSFSHYAEHQLQDIDGTTLSNLTEFVRGDITSYSQELRLDGDPTPKLHFVVGADYANDRVYQKDHTNFPQSTTALTFVPLGLPLFSDFSNFGTQQEETYAVFGNLDYKISDAVKVYGGVRYTEADNHFISCSADSGDGIAASDFGPFQDYVRSLAGLPPNPAIAKGGCITANALYAPVLVDETLNQNNVSWRFGAEWTPIRRTLLYANVSKGYKAGGFPDLGATTATQYLPASQESILAYEAGFKTTLIDRTLQLNGAVFYYDYRDKQILGRVLDPLFGPLLKLINVPKSDIKGAELQIAWAPIDGLNVTAGASYIHSEVLDNFSNYDSNGQVVDFGGEAFPNTPKWQLVSAADYKWRLDDRLDAFVGGNVTYQSKTNSELGNVPLLALKAYTLVDLRAGVQSADGAWRLWVWGRNVGDVYYWTAASRDTDTTTRFAGMPRTFGVTMSYRYQ</sequence>
<dbReference type="InterPro" id="IPR000531">
    <property type="entry name" value="Beta-barrel_TonB"/>
</dbReference>
<keyword evidence="9 11" id="KW-0472">Membrane</keyword>
<keyword evidence="6" id="KW-0408">Iron</keyword>
<dbReference type="InterPro" id="IPR012910">
    <property type="entry name" value="Plug_dom"/>
</dbReference>
<evidence type="ECO:0000256" key="8">
    <source>
        <dbReference type="ARBA" id="ARBA00023077"/>
    </source>
</evidence>
<dbReference type="Gene3D" id="2.40.170.20">
    <property type="entry name" value="TonB-dependent receptor, beta-barrel domain"/>
    <property type="match status" value="1"/>
</dbReference>
<dbReference type="KEGG" id="caul:KCG34_06725"/>
<organism evidence="16 17">
    <name type="scientific">Phenylobacterium montanum</name>
    <dbReference type="NCBI Taxonomy" id="2823693"/>
    <lineage>
        <taxon>Bacteria</taxon>
        <taxon>Pseudomonadati</taxon>
        <taxon>Pseudomonadota</taxon>
        <taxon>Alphaproteobacteria</taxon>
        <taxon>Caulobacterales</taxon>
        <taxon>Caulobacteraceae</taxon>
        <taxon>Phenylobacterium</taxon>
    </lineage>
</organism>
<keyword evidence="8 12" id="KW-0798">TonB box</keyword>
<evidence type="ECO:0000256" key="2">
    <source>
        <dbReference type="ARBA" id="ARBA00022448"/>
    </source>
</evidence>
<comment type="similarity">
    <text evidence="11 12">Belongs to the TonB-dependent receptor family.</text>
</comment>
<dbReference type="SUPFAM" id="SSF56935">
    <property type="entry name" value="Porins"/>
    <property type="match status" value="1"/>
</dbReference>
<dbReference type="GO" id="GO:0009279">
    <property type="term" value="C:cell outer membrane"/>
    <property type="evidence" value="ECO:0007669"/>
    <property type="project" value="UniProtKB-SubCell"/>
</dbReference>
<evidence type="ECO:0000256" key="6">
    <source>
        <dbReference type="ARBA" id="ARBA00023004"/>
    </source>
</evidence>
<evidence type="ECO:0000256" key="1">
    <source>
        <dbReference type="ARBA" id="ARBA00004571"/>
    </source>
</evidence>
<keyword evidence="16" id="KW-0675">Receptor</keyword>
<evidence type="ECO:0000256" key="9">
    <source>
        <dbReference type="ARBA" id="ARBA00023136"/>
    </source>
</evidence>
<reference evidence="16" key="1">
    <citation type="submission" date="2021-04" db="EMBL/GenBank/DDBJ databases">
        <title>The complete genome sequence of Caulobacter sp. S6.</title>
        <authorList>
            <person name="Tang Y."/>
            <person name="Ouyang W."/>
            <person name="Liu Q."/>
            <person name="Huang B."/>
            <person name="Guo Z."/>
            <person name="Lei P."/>
        </authorList>
    </citation>
    <scope>NUCLEOTIDE SEQUENCE</scope>
    <source>
        <strain evidence="16">S6</strain>
    </source>
</reference>
<keyword evidence="7" id="KW-0406">Ion transport</keyword>
<feature type="domain" description="TonB-dependent receptor plug" evidence="15">
    <location>
        <begin position="74"/>
        <end position="180"/>
    </location>
</feature>
<protein>
    <submittedName>
        <fullName evidence="16">TonB-dependent receptor</fullName>
    </submittedName>
</protein>
<dbReference type="AlphaFoldDB" id="A0A975G2H2"/>
<evidence type="ECO:0000256" key="12">
    <source>
        <dbReference type="RuleBase" id="RU003357"/>
    </source>
</evidence>
<keyword evidence="4" id="KW-0410">Iron transport</keyword>
<evidence type="ECO:0000259" key="15">
    <source>
        <dbReference type="Pfam" id="PF07715"/>
    </source>
</evidence>
<evidence type="ECO:0000256" key="3">
    <source>
        <dbReference type="ARBA" id="ARBA00022452"/>
    </source>
</evidence>
<accession>A0A975G2H2</accession>
<evidence type="ECO:0000256" key="13">
    <source>
        <dbReference type="SAM" id="SignalP"/>
    </source>
</evidence>
<dbReference type="Proteomes" id="UP000676409">
    <property type="component" value="Chromosome"/>
</dbReference>
<dbReference type="PANTHER" id="PTHR32552:SF81">
    <property type="entry name" value="TONB-DEPENDENT OUTER MEMBRANE RECEPTOR"/>
    <property type="match status" value="1"/>
</dbReference>
<feature type="signal peptide" evidence="13">
    <location>
        <begin position="1"/>
        <end position="39"/>
    </location>
</feature>
<evidence type="ECO:0000256" key="5">
    <source>
        <dbReference type="ARBA" id="ARBA00022692"/>
    </source>
</evidence>
<dbReference type="RefSeq" id="WP_211939621.1">
    <property type="nucleotide sequence ID" value="NZ_CP073078.1"/>
</dbReference>
<evidence type="ECO:0000313" key="17">
    <source>
        <dbReference type="Proteomes" id="UP000676409"/>
    </source>
</evidence>
<keyword evidence="3 11" id="KW-1134">Transmembrane beta strand</keyword>
<dbReference type="PANTHER" id="PTHR32552">
    <property type="entry name" value="FERRICHROME IRON RECEPTOR-RELATED"/>
    <property type="match status" value="1"/>
</dbReference>
<keyword evidence="10 11" id="KW-0998">Cell outer membrane</keyword>
<evidence type="ECO:0000259" key="14">
    <source>
        <dbReference type="Pfam" id="PF00593"/>
    </source>
</evidence>
<feature type="domain" description="TonB-dependent receptor-like beta-barrel" evidence="14">
    <location>
        <begin position="314"/>
        <end position="765"/>
    </location>
</feature>
<evidence type="ECO:0000256" key="10">
    <source>
        <dbReference type="ARBA" id="ARBA00023237"/>
    </source>
</evidence>
<dbReference type="GO" id="GO:0006826">
    <property type="term" value="P:iron ion transport"/>
    <property type="evidence" value="ECO:0007669"/>
    <property type="project" value="UniProtKB-KW"/>
</dbReference>
<comment type="subcellular location">
    <subcellularLocation>
        <location evidence="1 11">Cell outer membrane</location>
        <topology evidence="1 11">Multi-pass membrane protein</topology>
    </subcellularLocation>
</comment>
<name>A0A975G2H2_9CAUL</name>
<evidence type="ECO:0000256" key="11">
    <source>
        <dbReference type="PROSITE-ProRule" id="PRU01360"/>
    </source>
</evidence>
<evidence type="ECO:0000256" key="4">
    <source>
        <dbReference type="ARBA" id="ARBA00022496"/>
    </source>
</evidence>